<accession>A0A1I6LNE7</accession>
<dbReference type="Proteomes" id="UP000198926">
    <property type="component" value="Unassembled WGS sequence"/>
</dbReference>
<dbReference type="InterPro" id="IPR041649">
    <property type="entry name" value="NepR"/>
</dbReference>
<gene>
    <name evidence="2" type="ORF">SAMN05444714_0742</name>
</gene>
<dbReference type="Pfam" id="PF18557">
    <property type="entry name" value="NepR"/>
    <property type="match status" value="1"/>
</dbReference>
<evidence type="ECO:0000313" key="2">
    <source>
        <dbReference type="EMBL" id="SFS05047.1"/>
    </source>
</evidence>
<feature type="domain" description="Anti-sigma factor NepR" evidence="1">
    <location>
        <begin position="16"/>
        <end position="47"/>
    </location>
</feature>
<reference evidence="2 3" key="1">
    <citation type="submission" date="2016-10" db="EMBL/GenBank/DDBJ databases">
        <authorList>
            <person name="de Groot N.N."/>
        </authorList>
    </citation>
    <scope>NUCLEOTIDE SEQUENCE [LARGE SCALE GENOMIC DNA]</scope>
    <source>
        <strain evidence="2 3">DSM 29433</strain>
    </source>
</reference>
<dbReference type="AlphaFoldDB" id="A0A1I6LNE7"/>
<dbReference type="RefSeq" id="WP_165606534.1">
    <property type="nucleotide sequence ID" value="NZ_FOZM01000001.1"/>
</dbReference>
<evidence type="ECO:0000259" key="1">
    <source>
        <dbReference type="Pfam" id="PF18557"/>
    </source>
</evidence>
<sequence>MTDEKSEEQERIDNFIDANLKKVFADLEKDDIPDEITDLLTLLRAQDAELKSKE</sequence>
<keyword evidence="3" id="KW-1185">Reference proteome</keyword>
<evidence type="ECO:0000313" key="3">
    <source>
        <dbReference type="Proteomes" id="UP000198926"/>
    </source>
</evidence>
<name>A0A1I6LNE7_9RHOB</name>
<organism evidence="2 3">
    <name type="scientific">Yoonia litorea</name>
    <dbReference type="NCBI Taxonomy" id="1123755"/>
    <lineage>
        <taxon>Bacteria</taxon>
        <taxon>Pseudomonadati</taxon>
        <taxon>Pseudomonadota</taxon>
        <taxon>Alphaproteobacteria</taxon>
        <taxon>Rhodobacterales</taxon>
        <taxon>Paracoccaceae</taxon>
        <taxon>Yoonia</taxon>
    </lineage>
</organism>
<dbReference type="EMBL" id="FOZM01000001">
    <property type="protein sequence ID" value="SFS05047.1"/>
    <property type="molecule type" value="Genomic_DNA"/>
</dbReference>
<protein>
    <recommendedName>
        <fullName evidence="1">Anti-sigma factor NepR domain-containing protein</fullName>
    </recommendedName>
</protein>
<proteinExistence type="predicted"/>
<dbReference type="STRING" id="1123755.SAMN05444714_0742"/>